<feature type="domain" description="Solute-binding protein family 3/N-terminal" evidence="6">
    <location>
        <begin position="44"/>
        <end position="219"/>
    </location>
</feature>
<feature type="chain" id="PRO_5039220190" evidence="5">
    <location>
        <begin position="24"/>
        <end position="221"/>
    </location>
</feature>
<dbReference type="Gene3D" id="3.40.190.10">
    <property type="entry name" value="Periplasmic binding protein-like II"/>
    <property type="match status" value="2"/>
</dbReference>
<dbReference type="Pfam" id="PF00497">
    <property type="entry name" value="SBP_bac_3"/>
    <property type="match status" value="1"/>
</dbReference>
<dbReference type="SMART" id="SM00062">
    <property type="entry name" value="PBPb"/>
    <property type="match status" value="1"/>
</dbReference>
<dbReference type="Proteomes" id="UP000649604">
    <property type="component" value="Unassembled WGS sequence"/>
</dbReference>
<accession>A0A9D5JV71</accession>
<dbReference type="GO" id="GO:0030313">
    <property type="term" value="C:cell envelope"/>
    <property type="evidence" value="ECO:0007669"/>
    <property type="project" value="UniProtKB-SubCell"/>
</dbReference>
<name>A0A9D5JV71_9BACT</name>
<feature type="signal peptide" evidence="5">
    <location>
        <begin position="1"/>
        <end position="23"/>
    </location>
</feature>
<sequence>MNKLFTTMVVIMMVFSLGFAASAADVQQELWRNSTIEKVIRSGKLRVGMSTFIPWAMQSKTGEWVGFEIDVAKKLAEDMGVEIEFVPTKWEGLIPSLLTGKFDLIIAGMTGTPTRALKINFTIPYDYSEVDIVAHKEVAAGFTNAEDFNSPDVTVLTRNGTTAVAAVKRSLPNAELRLFSENGPMVQELLNGNAHAIVSSSPEPAQLASKYPDTLFYIDAG</sequence>
<dbReference type="EMBL" id="WJJP01000252">
    <property type="protein sequence ID" value="MBD3324532.1"/>
    <property type="molecule type" value="Genomic_DNA"/>
</dbReference>
<dbReference type="InterPro" id="IPR001638">
    <property type="entry name" value="Solute-binding_3/MltF_N"/>
</dbReference>
<evidence type="ECO:0000256" key="3">
    <source>
        <dbReference type="ARBA" id="ARBA00022729"/>
    </source>
</evidence>
<evidence type="ECO:0000313" key="8">
    <source>
        <dbReference type="Proteomes" id="UP000649604"/>
    </source>
</evidence>
<dbReference type="AlphaFoldDB" id="A0A9D5JV71"/>
<evidence type="ECO:0000256" key="1">
    <source>
        <dbReference type="ARBA" id="ARBA00004196"/>
    </source>
</evidence>
<comment type="similarity">
    <text evidence="2 4">Belongs to the bacterial solute-binding protein 3 family.</text>
</comment>
<evidence type="ECO:0000256" key="5">
    <source>
        <dbReference type="SAM" id="SignalP"/>
    </source>
</evidence>
<dbReference type="PANTHER" id="PTHR35936">
    <property type="entry name" value="MEMBRANE-BOUND LYTIC MUREIN TRANSGLYCOSYLASE F"/>
    <property type="match status" value="1"/>
</dbReference>
<protein>
    <submittedName>
        <fullName evidence="7">Transporter substrate-binding domain-containing protein</fullName>
    </submittedName>
</protein>
<comment type="caution">
    <text evidence="7">The sequence shown here is derived from an EMBL/GenBank/DDBJ whole genome shotgun (WGS) entry which is preliminary data.</text>
</comment>
<gene>
    <name evidence="7" type="ORF">GF339_08100</name>
</gene>
<evidence type="ECO:0000259" key="6">
    <source>
        <dbReference type="SMART" id="SM00062"/>
    </source>
</evidence>
<comment type="subcellular location">
    <subcellularLocation>
        <location evidence="1">Cell envelope</location>
    </subcellularLocation>
</comment>
<keyword evidence="3 5" id="KW-0732">Signal</keyword>
<dbReference type="PROSITE" id="PS01039">
    <property type="entry name" value="SBP_BACTERIAL_3"/>
    <property type="match status" value="1"/>
</dbReference>
<dbReference type="SUPFAM" id="SSF53850">
    <property type="entry name" value="Periplasmic binding protein-like II"/>
    <property type="match status" value="1"/>
</dbReference>
<evidence type="ECO:0000313" key="7">
    <source>
        <dbReference type="EMBL" id="MBD3324532.1"/>
    </source>
</evidence>
<reference evidence="7" key="1">
    <citation type="submission" date="2019-11" db="EMBL/GenBank/DDBJ databases">
        <title>Microbial mats filling the niche in hypersaline microbial mats.</title>
        <authorList>
            <person name="Wong H.L."/>
            <person name="Macleod F.I."/>
            <person name="White R.A. III"/>
            <person name="Burns B.P."/>
        </authorList>
    </citation>
    <scope>NUCLEOTIDE SEQUENCE</scope>
    <source>
        <strain evidence="7">Rbin_158</strain>
    </source>
</reference>
<evidence type="ECO:0000256" key="4">
    <source>
        <dbReference type="RuleBase" id="RU003744"/>
    </source>
</evidence>
<dbReference type="InterPro" id="IPR018313">
    <property type="entry name" value="SBP_3_CS"/>
</dbReference>
<organism evidence="7 8">
    <name type="scientific">candidate division KSB3 bacterium</name>
    <dbReference type="NCBI Taxonomy" id="2044937"/>
    <lineage>
        <taxon>Bacteria</taxon>
        <taxon>candidate division KSB3</taxon>
    </lineage>
</organism>
<proteinExistence type="inferred from homology"/>
<dbReference type="PANTHER" id="PTHR35936:SF38">
    <property type="entry name" value="GLUTAMINE-BINDING PERIPLASMIC PROTEIN"/>
    <property type="match status" value="1"/>
</dbReference>
<feature type="non-terminal residue" evidence="7">
    <location>
        <position position="221"/>
    </location>
</feature>
<evidence type="ECO:0000256" key="2">
    <source>
        <dbReference type="ARBA" id="ARBA00010333"/>
    </source>
</evidence>